<dbReference type="Proteomes" id="UP000824120">
    <property type="component" value="Chromosome 6"/>
</dbReference>
<dbReference type="EMBL" id="JACXVP010000006">
    <property type="protein sequence ID" value="KAG5599434.1"/>
    <property type="molecule type" value="Genomic_DNA"/>
</dbReference>
<reference evidence="2 3" key="1">
    <citation type="submission" date="2020-09" db="EMBL/GenBank/DDBJ databases">
        <title>De no assembly of potato wild relative species, Solanum commersonii.</title>
        <authorList>
            <person name="Cho K."/>
        </authorList>
    </citation>
    <scope>NUCLEOTIDE SEQUENCE [LARGE SCALE GENOMIC DNA]</scope>
    <source>
        <strain evidence="2">LZ3.2</strain>
        <tissue evidence="2">Leaf</tissue>
    </source>
</reference>
<organism evidence="2 3">
    <name type="scientific">Solanum commersonii</name>
    <name type="common">Commerson's wild potato</name>
    <name type="synonym">Commerson's nightshade</name>
    <dbReference type="NCBI Taxonomy" id="4109"/>
    <lineage>
        <taxon>Eukaryota</taxon>
        <taxon>Viridiplantae</taxon>
        <taxon>Streptophyta</taxon>
        <taxon>Embryophyta</taxon>
        <taxon>Tracheophyta</taxon>
        <taxon>Spermatophyta</taxon>
        <taxon>Magnoliopsida</taxon>
        <taxon>eudicotyledons</taxon>
        <taxon>Gunneridae</taxon>
        <taxon>Pentapetalae</taxon>
        <taxon>asterids</taxon>
        <taxon>lamiids</taxon>
        <taxon>Solanales</taxon>
        <taxon>Solanaceae</taxon>
        <taxon>Solanoideae</taxon>
        <taxon>Solaneae</taxon>
        <taxon>Solanum</taxon>
    </lineage>
</organism>
<accession>A0A9J5YGM7</accession>
<name>A0A9J5YGM7_SOLCO</name>
<evidence type="ECO:0000313" key="3">
    <source>
        <dbReference type="Proteomes" id="UP000824120"/>
    </source>
</evidence>
<comment type="caution">
    <text evidence="2">The sequence shown here is derived from an EMBL/GenBank/DDBJ whole genome shotgun (WGS) entry which is preliminary data.</text>
</comment>
<feature type="region of interest" description="Disordered" evidence="1">
    <location>
        <begin position="40"/>
        <end position="59"/>
    </location>
</feature>
<protein>
    <submittedName>
        <fullName evidence="2">Uncharacterized protein</fullName>
    </submittedName>
</protein>
<keyword evidence="3" id="KW-1185">Reference proteome</keyword>
<feature type="region of interest" description="Disordered" evidence="1">
    <location>
        <begin position="81"/>
        <end position="108"/>
    </location>
</feature>
<dbReference type="AlphaFoldDB" id="A0A9J5YGM7"/>
<gene>
    <name evidence="2" type="ORF">H5410_030804</name>
</gene>
<feature type="compositionally biased region" description="Acidic residues" evidence="1">
    <location>
        <begin position="46"/>
        <end position="56"/>
    </location>
</feature>
<feature type="compositionally biased region" description="Basic residues" evidence="1">
    <location>
        <begin position="96"/>
        <end position="108"/>
    </location>
</feature>
<evidence type="ECO:0000256" key="1">
    <source>
        <dbReference type="SAM" id="MobiDB-lite"/>
    </source>
</evidence>
<proteinExistence type="predicted"/>
<evidence type="ECO:0000313" key="2">
    <source>
        <dbReference type="EMBL" id="KAG5599434.1"/>
    </source>
</evidence>
<sequence>MSERLFERDLSEGKGTESNILAPVEELVVPHSTQLVFDQTPKSFDVDSEEEEEEETPWVCQRKGVRGANVVNMTVSNPEAIDVMSEAKPNDEPTKSGRKRKRKGKGKK</sequence>